<evidence type="ECO:0000313" key="4">
    <source>
        <dbReference type="Proteomes" id="UP001372834"/>
    </source>
</evidence>
<evidence type="ECO:0000256" key="1">
    <source>
        <dbReference type="SAM" id="MobiDB-lite"/>
    </source>
</evidence>
<feature type="region of interest" description="Disordered" evidence="1">
    <location>
        <begin position="362"/>
        <end position="452"/>
    </location>
</feature>
<accession>A0AAN8NVI3</accession>
<feature type="region of interest" description="Disordered" evidence="1">
    <location>
        <begin position="72"/>
        <end position="174"/>
    </location>
</feature>
<protein>
    <submittedName>
        <fullName evidence="3">Uncharacterized protein</fullName>
    </submittedName>
</protein>
<keyword evidence="2" id="KW-0732">Signal</keyword>
<sequence>MVWRVCNKIVKFLLEAAILVPRLVCWSTSSDLTPLTDLPLPSGFQHCPICYFYTWFRHISEAADAYKHKDSFGRSRRVDPTAQLPQSPPDTEAAYDSPEKAKEPEDSHESDRTKDTNELDTSGTSQEGAESTQSNDSSHQQSTLSTSHASPSSVASQESPEQGRKSDLSPSQKRKLEQVKLSTVQDSLIQPSEVVVSLKPVLTAEPILTPLEQIRVKDEEIRKALLAKQQLVADILHVPKDEFHTIAEMAGEPSIDREAAELVLAAVNQANQLAAAVNEALRLTEEEAVTFASEVVPGYSPRGGRRKTRLPGVPAQKIQGISSSLNFQLTQLLQKIVKERDEERELLRKELQRCREQIHVLHETHRNSGKSPSHSRLNEETADEPDDLARDDGTESNNDTEEEGNSLQHTHEETQETNPETGSEVFVDALSGDMEVLEAQPEASETEEELPV</sequence>
<dbReference type="AlphaFoldDB" id="A0AAN8NVI3"/>
<feature type="signal peptide" evidence="2">
    <location>
        <begin position="1"/>
        <end position="25"/>
    </location>
</feature>
<feature type="compositionally biased region" description="Polar residues" evidence="1">
    <location>
        <begin position="119"/>
        <end position="136"/>
    </location>
</feature>
<feature type="chain" id="PRO_5042853735" evidence="2">
    <location>
        <begin position="26"/>
        <end position="452"/>
    </location>
</feature>
<organism evidence="3 4">
    <name type="scientific">Polyplax serrata</name>
    <name type="common">Common mouse louse</name>
    <dbReference type="NCBI Taxonomy" id="468196"/>
    <lineage>
        <taxon>Eukaryota</taxon>
        <taxon>Metazoa</taxon>
        <taxon>Ecdysozoa</taxon>
        <taxon>Arthropoda</taxon>
        <taxon>Hexapoda</taxon>
        <taxon>Insecta</taxon>
        <taxon>Pterygota</taxon>
        <taxon>Neoptera</taxon>
        <taxon>Paraneoptera</taxon>
        <taxon>Psocodea</taxon>
        <taxon>Troctomorpha</taxon>
        <taxon>Phthiraptera</taxon>
        <taxon>Anoplura</taxon>
        <taxon>Polyplacidae</taxon>
        <taxon>Polyplax</taxon>
    </lineage>
</organism>
<feature type="compositionally biased region" description="Low complexity" evidence="1">
    <location>
        <begin position="137"/>
        <end position="160"/>
    </location>
</feature>
<feature type="compositionally biased region" description="Basic and acidic residues" evidence="1">
    <location>
        <begin position="97"/>
        <end position="117"/>
    </location>
</feature>
<reference evidence="3 4" key="1">
    <citation type="submission" date="2023-10" db="EMBL/GenBank/DDBJ databases">
        <title>Genomes of two closely related lineages of the louse Polyplax serrata with different host specificities.</title>
        <authorList>
            <person name="Martinu J."/>
            <person name="Tarabai H."/>
            <person name="Stefka J."/>
            <person name="Hypsa V."/>
        </authorList>
    </citation>
    <scope>NUCLEOTIDE SEQUENCE [LARGE SCALE GENOMIC DNA]</scope>
    <source>
        <strain evidence="3">HR10_N</strain>
    </source>
</reference>
<proteinExistence type="predicted"/>
<evidence type="ECO:0000256" key="2">
    <source>
        <dbReference type="SAM" id="SignalP"/>
    </source>
</evidence>
<dbReference type="Proteomes" id="UP001372834">
    <property type="component" value="Unassembled WGS sequence"/>
</dbReference>
<dbReference type="EMBL" id="JAWJWE010000038">
    <property type="protein sequence ID" value="KAK6623640.1"/>
    <property type="molecule type" value="Genomic_DNA"/>
</dbReference>
<gene>
    <name evidence="3" type="ORF">RUM43_009492</name>
</gene>
<name>A0AAN8NVI3_POLSC</name>
<evidence type="ECO:0000313" key="3">
    <source>
        <dbReference type="EMBL" id="KAK6623640.1"/>
    </source>
</evidence>
<comment type="caution">
    <text evidence="3">The sequence shown here is derived from an EMBL/GenBank/DDBJ whole genome shotgun (WGS) entry which is preliminary data.</text>
</comment>